<dbReference type="STRING" id="84531.LA76x_0327"/>
<dbReference type="PANTHER" id="PTHR35010:SF4">
    <property type="entry name" value="BLL5781 PROTEIN"/>
    <property type="match status" value="1"/>
</dbReference>
<protein>
    <submittedName>
        <fullName evidence="2">Helix-turn-helix family protein</fullName>
    </submittedName>
</protein>
<dbReference type="Pfam" id="PF01381">
    <property type="entry name" value="HTH_3"/>
    <property type="match status" value="1"/>
</dbReference>
<dbReference type="CDD" id="cd00093">
    <property type="entry name" value="HTH_XRE"/>
    <property type="match status" value="1"/>
</dbReference>
<dbReference type="Gene3D" id="1.10.260.40">
    <property type="entry name" value="lambda repressor-like DNA-binding domains"/>
    <property type="match status" value="1"/>
</dbReference>
<reference evidence="2 3" key="1">
    <citation type="journal article" date="2015" name="BMC Genomics">
        <title>Comparative genomics and metabolic profiling of the genus Lysobacter.</title>
        <authorList>
            <person name="de Bruijn I."/>
            <person name="Cheng X."/>
            <person name="de Jager V."/>
            <person name="Exposito R.G."/>
            <person name="Watrous J."/>
            <person name="Patel N."/>
            <person name="Postma J."/>
            <person name="Dorrestein P.C."/>
            <person name="Kobayashi D."/>
            <person name="Raaijmakers J.M."/>
        </authorList>
    </citation>
    <scope>NUCLEOTIDE SEQUENCE [LARGE SCALE GENOMIC DNA]</scope>
    <source>
        <strain evidence="2 3">76</strain>
    </source>
</reference>
<dbReference type="Proteomes" id="UP000060787">
    <property type="component" value="Chromosome"/>
</dbReference>
<keyword evidence="3" id="KW-1185">Reference proteome</keyword>
<dbReference type="PROSITE" id="PS50943">
    <property type="entry name" value="HTH_CROC1"/>
    <property type="match status" value="1"/>
</dbReference>
<dbReference type="PATRIC" id="fig|84531.8.peg.333"/>
<organism evidence="2 3">
    <name type="scientific">Lysobacter antibioticus</name>
    <dbReference type="NCBI Taxonomy" id="84531"/>
    <lineage>
        <taxon>Bacteria</taxon>
        <taxon>Pseudomonadati</taxon>
        <taxon>Pseudomonadota</taxon>
        <taxon>Gammaproteobacteria</taxon>
        <taxon>Lysobacterales</taxon>
        <taxon>Lysobacteraceae</taxon>
        <taxon>Lysobacter</taxon>
    </lineage>
</organism>
<dbReference type="KEGG" id="lab:LA76x_0327"/>
<dbReference type="Gene3D" id="3.30.450.180">
    <property type="match status" value="1"/>
</dbReference>
<proteinExistence type="predicted"/>
<dbReference type="Pfam" id="PF17765">
    <property type="entry name" value="MLTR_LBD"/>
    <property type="match status" value="1"/>
</dbReference>
<feature type="domain" description="HTH cro/C1-type" evidence="1">
    <location>
        <begin position="56"/>
        <end position="110"/>
    </location>
</feature>
<dbReference type="InterPro" id="IPR001387">
    <property type="entry name" value="Cro/C1-type_HTH"/>
</dbReference>
<dbReference type="SMART" id="SM00530">
    <property type="entry name" value="HTH_XRE"/>
    <property type="match status" value="1"/>
</dbReference>
<sequence length="314" mass="34948">MIDIGGHAGNDVAGAICMTCEVMVLIEAGSYHGRMNMALATNPNTGPRNQCVGALLREWRAVRRWSQLDLALDAGVSARHLSYVETGKSQPSREMIVKLADALDMPLRERNVLLVAAGFAPKYPETALATPEFAQIRRAIEFILKQQEPYPAFLLNRHWDVLMANEAAVRTNAFVMRGRPNRHANMIRQIFDPEDLRPAVANWEEVAGELIRHLHTAVAATPGDSVARALLDEVMAYPGVPCHWRRRQFDAAPSPLLTTILRRDEHELRFFSTITTFGTPRDVTVDELHVECCFPMDEATAQLCRALQDGSLGA</sequence>
<dbReference type="GO" id="GO:0003677">
    <property type="term" value="F:DNA binding"/>
    <property type="evidence" value="ECO:0007669"/>
    <property type="project" value="InterPro"/>
</dbReference>
<gene>
    <name evidence="2" type="ORF">LA76x_0327</name>
</gene>
<evidence type="ECO:0000313" key="3">
    <source>
        <dbReference type="Proteomes" id="UP000060787"/>
    </source>
</evidence>
<evidence type="ECO:0000313" key="2">
    <source>
        <dbReference type="EMBL" id="ALN78489.1"/>
    </source>
</evidence>
<dbReference type="InterPro" id="IPR010982">
    <property type="entry name" value="Lambda_DNA-bd_dom_sf"/>
</dbReference>
<accession>A0A0S2F4L1</accession>
<evidence type="ECO:0000259" key="1">
    <source>
        <dbReference type="PROSITE" id="PS50943"/>
    </source>
</evidence>
<dbReference type="AlphaFoldDB" id="A0A0S2F4L1"/>
<dbReference type="PANTHER" id="PTHR35010">
    <property type="entry name" value="BLL4672 PROTEIN-RELATED"/>
    <property type="match status" value="1"/>
</dbReference>
<dbReference type="InterPro" id="IPR041413">
    <property type="entry name" value="MLTR_LBD"/>
</dbReference>
<dbReference type="eggNOG" id="COG1396">
    <property type="taxonomic scope" value="Bacteria"/>
</dbReference>
<dbReference type="SUPFAM" id="SSF47413">
    <property type="entry name" value="lambda repressor-like DNA-binding domains"/>
    <property type="match status" value="1"/>
</dbReference>
<name>A0A0S2F4L1_LYSAN</name>
<dbReference type="EMBL" id="CP011129">
    <property type="protein sequence ID" value="ALN78489.1"/>
    <property type="molecule type" value="Genomic_DNA"/>
</dbReference>